<gene>
    <name evidence="1" type="ORF">RRF57_002205</name>
</gene>
<reference evidence="1 2" key="1">
    <citation type="submission" date="2023-10" db="EMBL/GenBank/DDBJ databases">
        <title>Draft genome sequence of Xylaria bambusicola isolate GMP-LS, the root and basal stem rot pathogen of sugarcane in Indonesia.</title>
        <authorList>
            <person name="Selvaraj P."/>
            <person name="Muralishankar V."/>
            <person name="Muruganantham S."/>
            <person name="Sp S."/>
            <person name="Haryani S."/>
            <person name="Lau K.J.X."/>
            <person name="Naqvi N.I."/>
        </authorList>
    </citation>
    <scope>NUCLEOTIDE SEQUENCE [LARGE SCALE GENOMIC DNA]</scope>
    <source>
        <strain evidence="1">GMP-LS</strain>
    </source>
</reference>
<name>A0AAN7U603_9PEZI</name>
<keyword evidence="2" id="KW-1185">Reference proteome</keyword>
<sequence length="166" mass="19689">MVESTRRHIKDHDQFPDEGLEEMLLYALNWAYMSCPGVFDFRVAQYRDPSSGEERWGVFFEFETWPPHDQCNGCYECKAWEEENYKFWASVQYIENIAAQQGLEMRYYGMTPEWKELIAKHVRDIVIECYRDSDVEYPDDEVHFFEGVDVDGDLPNSVLLPYALVN</sequence>
<dbReference type="Proteomes" id="UP001305414">
    <property type="component" value="Unassembled WGS sequence"/>
</dbReference>
<organism evidence="1 2">
    <name type="scientific">Xylaria bambusicola</name>
    <dbReference type="NCBI Taxonomy" id="326684"/>
    <lineage>
        <taxon>Eukaryota</taxon>
        <taxon>Fungi</taxon>
        <taxon>Dikarya</taxon>
        <taxon>Ascomycota</taxon>
        <taxon>Pezizomycotina</taxon>
        <taxon>Sordariomycetes</taxon>
        <taxon>Xylariomycetidae</taxon>
        <taxon>Xylariales</taxon>
        <taxon>Xylariaceae</taxon>
        <taxon>Xylaria</taxon>
    </lineage>
</organism>
<evidence type="ECO:0000313" key="2">
    <source>
        <dbReference type="Proteomes" id="UP001305414"/>
    </source>
</evidence>
<dbReference type="EMBL" id="JAWHQM010000003">
    <property type="protein sequence ID" value="KAK5626490.1"/>
    <property type="molecule type" value="Genomic_DNA"/>
</dbReference>
<proteinExistence type="predicted"/>
<comment type="caution">
    <text evidence="1">The sequence shown here is derived from an EMBL/GenBank/DDBJ whole genome shotgun (WGS) entry which is preliminary data.</text>
</comment>
<evidence type="ECO:0000313" key="1">
    <source>
        <dbReference type="EMBL" id="KAK5626490.1"/>
    </source>
</evidence>
<accession>A0AAN7U603</accession>
<dbReference type="AlphaFoldDB" id="A0AAN7U603"/>
<protein>
    <submittedName>
        <fullName evidence="1">Uncharacterized protein</fullName>
    </submittedName>
</protein>